<dbReference type="EMBL" id="POSP01000004">
    <property type="protein sequence ID" value="PND36065.1"/>
    <property type="molecule type" value="Genomic_DNA"/>
</dbReference>
<dbReference type="Proteomes" id="UP000235916">
    <property type="component" value="Unassembled WGS sequence"/>
</dbReference>
<dbReference type="RefSeq" id="WP_102769842.1">
    <property type="nucleotide sequence ID" value="NZ_POSP01000004.1"/>
</dbReference>
<dbReference type="AlphaFoldDB" id="A0A2N8KRI7"/>
<organism evidence="1 2">
    <name type="scientific">Kinneretia aquatilis</name>
    <dbReference type="NCBI Taxonomy" id="2070761"/>
    <lineage>
        <taxon>Bacteria</taxon>
        <taxon>Pseudomonadati</taxon>
        <taxon>Pseudomonadota</taxon>
        <taxon>Betaproteobacteria</taxon>
        <taxon>Burkholderiales</taxon>
        <taxon>Sphaerotilaceae</taxon>
        <taxon>Roseateles</taxon>
    </lineage>
</organism>
<gene>
    <name evidence="1" type="ORF">C1O66_20230</name>
</gene>
<comment type="caution">
    <text evidence="1">The sequence shown here is derived from an EMBL/GenBank/DDBJ whole genome shotgun (WGS) entry which is preliminary data.</text>
</comment>
<dbReference type="OrthoDB" id="9157000at2"/>
<reference evidence="1 2" key="1">
    <citation type="submission" date="2018-01" db="EMBL/GenBank/DDBJ databases">
        <title>Draft genome sequence of Paucibacter aquatile CR182 isolated from freshwater of the Nakdong River.</title>
        <authorList>
            <person name="Choi A."/>
            <person name="Chung E.J."/>
        </authorList>
    </citation>
    <scope>NUCLEOTIDE SEQUENCE [LARGE SCALE GENOMIC DNA]</scope>
    <source>
        <strain evidence="1 2">CR182</strain>
    </source>
</reference>
<evidence type="ECO:0000313" key="1">
    <source>
        <dbReference type="EMBL" id="PND36065.1"/>
    </source>
</evidence>
<evidence type="ECO:0000313" key="2">
    <source>
        <dbReference type="Proteomes" id="UP000235916"/>
    </source>
</evidence>
<keyword evidence="2" id="KW-1185">Reference proteome</keyword>
<accession>A0A2N8KRI7</accession>
<name>A0A2N8KRI7_9BURK</name>
<proteinExistence type="predicted"/>
<protein>
    <submittedName>
        <fullName evidence="1">Uncharacterized protein</fullName>
    </submittedName>
</protein>
<sequence length="117" mass="12919">MIIPLHLLPDLNTGAPIPLDFTTDADGPSSLRMDMRAAPELDLPIAGPVALSDLHCFQALMADEGEQLQPTRMLYDRLYAFECLARAHACSNPGLRALALRLFSDYQRAGEWIGLMH</sequence>